<dbReference type="GO" id="GO:0016151">
    <property type="term" value="F:nickel cation binding"/>
    <property type="evidence" value="ECO:0007669"/>
    <property type="project" value="UniProtKB-UniRule"/>
</dbReference>
<keyword evidence="1 4" id="KW-0533">Nickel</keyword>
<dbReference type="Pfam" id="PF01155">
    <property type="entry name" value="HypA"/>
    <property type="match status" value="1"/>
</dbReference>
<feature type="binding site" evidence="4">
    <location>
        <position position="73"/>
    </location>
    <ligand>
        <name>Zn(2+)</name>
        <dbReference type="ChEBI" id="CHEBI:29105"/>
    </ligand>
</feature>
<feature type="binding site" evidence="4">
    <location>
        <position position="76"/>
    </location>
    <ligand>
        <name>Zn(2+)</name>
        <dbReference type="ChEBI" id="CHEBI:29105"/>
    </ligand>
</feature>
<dbReference type="InterPro" id="IPR000688">
    <property type="entry name" value="HypA/HybF"/>
</dbReference>
<dbReference type="Proteomes" id="UP000462621">
    <property type="component" value="Unassembled WGS sequence"/>
</dbReference>
<dbReference type="Gene3D" id="3.30.2320.80">
    <property type="match status" value="1"/>
</dbReference>
<feature type="binding site" evidence="4">
    <location>
        <position position="2"/>
    </location>
    <ligand>
        <name>Ni(2+)</name>
        <dbReference type="ChEBI" id="CHEBI:49786"/>
    </ligand>
</feature>
<reference evidence="5 6" key="1">
    <citation type="submission" date="2019-10" db="EMBL/GenBank/DDBJ databases">
        <title>Vibrio sp. nov. isolated from a shrimp pond.</title>
        <authorList>
            <person name="Gomez-Gil B."/>
            <person name="Enciso-Ibarra J."/>
            <person name="Enciso-Ibarra K."/>
            <person name="Bolan-Mejia C."/>
        </authorList>
    </citation>
    <scope>NUCLEOTIDE SEQUENCE [LARGE SCALE GENOMIC DNA]</scope>
    <source>
        <strain evidence="5 6">CAIM 722</strain>
    </source>
</reference>
<evidence type="ECO:0000313" key="6">
    <source>
        <dbReference type="Proteomes" id="UP000462621"/>
    </source>
</evidence>
<organism evidence="5 6">
    <name type="scientific">Vibrio eleionomae</name>
    <dbReference type="NCBI Taxonomy" id="2653505"/>
    <lineage>
        <taxon>Bacteria</taxon>
        <taxon>Pseudomonadati</taxon>
        <taxon>Pseudomonadota</taxon>
        <taxon>Gammaproteobacteria</taxon>
        <taxon>Vibrionales</taxon>
        <taxon>Vibrionaceae</taxon>
        <taxon>Vibrio</taxon>
    </lineage>
</organism>
<evidence type="ECO:0000313" key="5">
    <source>
        <dbReference type="EMBL" id="MZI92640.1"/>
    </source>
</evidence>
<evidence type="ECO:0000256" key="2">
    <source>
        <dbReference type="ARBA" id="ARBA00022723"/>
    </source>
</evidence>
<comment type="function">
    <text evidence="4">Involved in the maturation of [NiFe] hydrogenases. Required for nickel insertion into the metal center of the hydrogenase.</text>
</comment>
<dbReference type="AlphaFoldDB" id="A0A7X4LIN6"/>
<feature type="binding site" evidence="4">
    <location>
        <position position="92"/>
    </location>
    <ligand>
        <name>Zn(2+)</name>
        <dbReference type="ChEBI" id="CHEBI:29105"/>
    </ligand>
</feature>
<sequence>MHELSMSIKTVDIVVEQAKLHHVSKVTGLTLSIGALSCIEPDALRTGIEFASRDTVAEGARLMIETIAASGTCLDCGTHVDIRSHMDACTKCQSYNLRIETGEELQIKNIEVE</sequence>
<dbReference type="EMBL" id="WEKT01000006">
    <property type="protein sequence ID" value="MZI92640.1"/>
    <property type="molecule type" value="Genomic_DNA"/>
</dbReference>
<name>A0A7X4LIN6_9VIBR</name>
<dbReference type="PIRSF" id="PIRSF004761">
    <property type="entry name" value="Hydrgn_mat_HypA"/>
    <property type="match status" value="1"/>
</dbReference>
<dbReference type="GO" id="GO:0008270">
    <property type="term" value="F:zinc ion binding"/>
    <property type="evidence" value="ECO:0007669"/>
    <property type="project" value="UniProtKB-UniRule"/>
</dbReference>
<comment type="caution">
    <text evidence="5">The sequence shown here is derived from an EMBL/GenBank/DDBJ whole genome shotgun (WGS) entry which is preliminary data.</text>
</comment>
<protein>
    <recommendedName>
        <fullName evidence="4">Hydrogenase maturation factor HypA</fullName>
    </recommendedName>
</protein>
<keyword evidence="3 4" id="KW-0862">Zinc</keyword>
<evidence type="ECO:0000256" key="1">
    <source>
        <dbReference type="ARBA" id="ARBA00022596"/>
    </source>
</evidence>
<dbReference type="GO" id="GO:0051604">
    <property type="term" value="P:protein maturation"/>
    <property type="evidence" value="ECO:0007669"/>
    <property type="project" value="InterPro"/>
</dbReference>
<dbReference type="HAMAP" id="MF_00213">
    <property type="entry name" value="HypA_HybF"/>
    <property type="match status" value="1"/>
</dbReference>
<evidence type="ECO:0000256" key="4">
    <source>
        <dbReference type="HAMAP-Rule" id="MF_00213"/>
    </source>
</evidence>
<feature type="binding site" evidence="4">
    <location>
        <position position="89"/>
    </location>
    <ligand>
        <name>Zn(2+)</name>
        <dbReference type="ChEBI" id="CHEBI:29105"/>
    </ligand>
</feature>
<dbReference type="PANTHER" id="PTHR34535">
    <property type="entry name" value="HYDROGENASE MATURATION FACTOR HYPA"/>
    <property type="match status" value="1"/>
</dbReference>
<accession>A0A7X4LIN6</accession>
<gene>
    <name evidence="4 5" type="primary">hypA</name>
    <name evidence="5" type="ORF">F9817_05430</name>
</gene>
<comment type="similarity">
    <text evidence="4">Belongs to the HypA/HybF family.</text>
</comment>
<dbReference type="NCBIfam" id="TIGR00100">
    <property type="entry name" value="hypA"/>
    <property type="match status" value="1"/>
</dbReference>
<dbReference type="PANTHER" id="PTHR34535:SF3">
    <property type="entry name" value="HYDROGENASE MATURATION FACTOR HYPA"/>
    <property type="match status" value="1"/>
</dbReference>
<keyword evidence="2 4" id="KW-0479">Metal-binding</keyword>
<dbReference type="RefSeq" id="WP_161153941.1">
    <property type="nucleotide sequence ID" value="NZ_WEKT01000006.1"/>
</dbReference>
<proteinExistence type="inferred from homology"/>
<keyword evidence="6" id="KW-1185">Reference proteome</keyword>
<evidence type="ECO:0000256" key="3">
    <source>
        <dbReference type="ARBA" id="ARBA00022833"/>
    </source>
</evidence>